<dbReference type="SUPFAM" id="SSF52540">
    <property type="entry name" value="P-loop containing nucleoside triphosphate hydrolases"/>
    <property type="match status" value="2"/>
</dbReference>
<dbReference type="NCBIfam" id="NF008164">
    <property type="entry name" value="PRK10917.1-2"/>
    <property type="match status" value="1"/>
</dbReference>
<dbReference type="CDD" id="cd04488">
    <property type="entry name" value="RecG_wedge_OBF"/>
    <property type="match status" value="1"/>
</dbReference>
<evidence type="ECO:0000256" key="7">
    <source>
        <dbReference type="ARBA" id="ARBA00023204"/>
    </source>
</evidence>
<evidence type="ECO:0000256" key="1">
    <source>
        <dbReference type="ARBA" id="ARBA00022741"/>
    </source>
</evidence>
<dbReference type="InterPro" id="IPR012340">
    <property type="entry name" value="NA-bd_OB-fold"/>
</dbReference>
<reference evidence="10 11" key="1">
    <citation type="submission" date="2020-08" db="EMBL/GenBank/DDBJ databases">
        <title>Genomic Encyclopedia of Type Strains, Phase IV (KMG-IV): sequencing the most valuable type-strain genomes for metagenomic binning, comparative biology and taxonomic classification.</title>
        <authorList>
            <person name="Goeker M."/>
        </authorList>
    </citation>
    <scope>NUCLEOTIDE SEQUENCE [LARGE SCALE GENOMIC DNA]</scope>
    <source>
        <strain evidence="10 11">DSM 21793</strain>
    </source>
</reference>
<dbReference type="InterPro" id="IPR047112">
    <property type="entry name" value="RecG/Mfd"/>
</dbReference>
<gene>
    <name evidence="10" type="ORF">GGQ61_000753</name>
</gene>
<accession>A0A839ZUU4</accession>
<dbReference type="PROSITE" id="PS51194">
    <property type="entry name" value="HELICASE_CTER"/>
    <property type="match status" value="1"/>
</dbReference>
<dbReference type="PANTHER" id="PTHR47964">
    <property type="entry name" value="ATP-DEPENDENT DNA HELICASE HOMOLOG RECG, CHLOROPLASTIC"/>
    <property type="match status" value="1"/>
</dbReference>
<feature type="domain" description="Helicase ATP-binding" evidence="8">
    <location>
        <begin position="292"/>
        <end position="453"/>
    </location>
</feature>
<dbReference type="AlphaFoldDB" id="A0A839ZUU4"/>
<sequence length="705" mass="76500">MGAAGCPWSRYVPPMRPEILFPLYAPITTLKGVGARVAPLLEKLAGPIVRDVAFLRPHSVIRRERATVASAVEGAVQIFEVQIDAYKRPRSPQQPWRVETYDGTGVLSLVFFGSFGGQLEAKHPLGSKRLVSGKVERFGLGLQIAHPDYIVAPDRAEDIPAFEAVYPATAGLPARTVRKFALEALGRAPELPEWQDPAWLARERFPSWREALALMHAPQSELDLAPQTAHARRLAYDELLAHQLAMAQRKTERRAEPAARIAASELAAKVRDDLPYQLTGAQNRALADIRRDLEAGERMSRLVQGDVGSGKTVVAMLAMADVAAGGGQSALMAPTEILARQHFETLSGPLAEHGITAILLTGRDKGAARAEKLRALASGAAQVAVGTHALFQDDVGFQRLQLAVIDEQHRFGVAERQRLQSKGQAVHLIAMSATPIPRTLELTVYGDLDVSRIDEKPPGRTPVATRAVPTSRLDEIEARLRDAIANGAQAFWICPLVSESELIDLKAAEKRAAELRAKIGPGVGLVHGKMTGPEKDAVMADFADGRISLLVATTVVEVGVNVPNATIMVIEQAERFGLAQLHQLRGRVGRGSRESACVLLYDPPLSETAQKRLDILRRTDDGFLIAERDLELRGGGDALGLRQSGFPAYVFVDPVAHKDLIATAGDDARLIIERDPELTSPRGQALRVLQELFDWRPGSPLKDAG</sequence>
<keyword evidence="11" id="KW-1185">Reference proteome</keyword>
<evidence type="ECO:0000313" key="11">
    <source>
        <dbReference type="Proteomes" id="UP000530564"/>
    </source>
</evidence>
<feature type="domain" description="Helicase C-terminal" evidence="9">
    <location>
        <begin position="472"/>
        <end position="631"/>
    </location>
</feature>
<keyword evidence="6" id="KW-0238">DNA-binding</keyword>
<dbReference type="EMBL" id="JACIDK010000001">
    <property type="protein sequence ID" value="MBB3890056.1"/>
    <property type="molecule type" value="Genomic_DNA"/>
</dbReference>
<protein>
    <submittedName>
        <fullName evidence="10">ATP-dependent DNA helicase RecG</fullName>
        <ecNumber evidence="10">3.6.4.12</ecNumber>
    </submittedName>
</protein>
<dbReference type="InterPro" id="IPR001650">
    <property type="entry name" value="Helicase_C-like"/>
</dbReference>
<evidence type="ECO:0000256" key="6">
    <source>
        <dbReference type="ARBA" id="ARBA00023125"/>
    </source>
</evidence>
<dbReference type="InterPro" id="IPR045562">
    <property type="entry name" value="RecG_dom3_C"/>
</dbReference>
<keyword evidence="2" id="KW-0227">DNA damage</keyword>
<keyword evidence="4 10" id="KW-0347">Helicase</keyword>
<dbReference type="GO" id="GO:0006281">
    <property type="term" value="P:DNA repair"/>
    <property type="evidence" value="ECO:0007669"/>
    <property type="project" value="UniProtKB-KW"/>
</dbReference>
<evidence type="ECO:0000259" key="9">
    <source>
        <dbReference type="PROSITE" id="PS51194"/>
    </source>
</evidence>
<dbReference type="CDD" id="cd17992">
    <property type="entry name" value="DEXHc_RecG"/>
    <property type="match status" value="1"/>
</dbReference>
<dbReference type="Pfam" id="PF00271">
    <property type="entry name" value="Helicase_C"/>
    <property type="match status" value="1"/>
</dbReference>
<dbReference type="Gene3D" id="3.40.50.300">
    <property type="entry name" value="P-loop containing nucleotide triphosphate hydrolases"/>
    <property type="match status" value="2"/>
</dbReference>
<dbReference type="Proteomes" id="UP000530564">
    <property type="component" value="Unassembled WGS sequence"/>
</dbReference>
<evidence type="ECO:0000313" key="10">
    <source>
        <dbReference type="EMBL" id="MBB3890056.1"/>
    </source>
</evidence>
<dbReference type="GO" id="GO:0005524">
    <property type="term" value="F:ATP binding"/>
    <property type="evidence" value="ECO:0007669"/>
    <property type="project" value="UniProtKB-KW"/>
</dbReference>
<dbReference type="InterPro" id="IPR027417">
    <property type="entry name" value="P-loop_NTPase"/>
</dbReference>
<organism evidence="10 11">
    <name type="scientific">Phenylobacterium haematophilum</name>
    <dbReference type="NCBI Taxonomy" id="98513"/>
    <lineage>
        <taxon>Bacteria</taxon>
        <taxon>Pseudomonadati</taxon>
        <taxon>Pseudomonadota</taxon>
        <taxon>Alphaproteobacteria</taxon>
        <taxon>Caulobacterales</taxon>
        <taxon>Caulobacteraceae</taxon>
        <taxon>Phenylobacterium</taxon>
    </lineage>
</organism>
<evidence type="ECO:0000259" key="8">
    <source>
        <dbReference type="PROSITE" id="PS51192"/>
    </source>
</evidence>
<keyword evidence="5" id="KW-0067">ATP-binding</keyword>
<dbReference type="InterPro" id="IPR014001">
    <property type="entry name" value="Helicase_ATP-bd"/>
</dbReference>
<dbReference type="EC" id="3.6.4.12" evidence="10"/>
<dbReference type="SMART" id="SM00490">
    <property type="entry name" value="HELICc"/>
    <property type="match status" value="1"/>
</dbReference>
<dbReference type="PROSITE" id="PS51192">
    <property type="entry name" value="HELICASE_ATP_BIND_1"/>
    <property type="match status" value="1"/>
</dbReference>
<evidence type="ECO:0000256" key="4">
    <source>
        <dbReference type="ARBA" id="ARBA00022806"/>
    </source>
</evidence>
<dbReference type="SUPFAM" id="SSF50249">
    <property type="entry name" value="Nucleic acid-binding proteins"/>
    <property type="match status" value="1"/>
</dbReference>
<name>A0A839ZUU4_9CAUL</name>
<dbReference type="PANTHER" id="PTHR47964:SF1">
    <property type="entry name" value="ATP-DEPENDENT DNA HELICASE HOMOLOG RECG, CHLOROPLASTIC"/>
    <property type="match status" value="1"/>
</dbReference>
<keyword evidence="7" id="KW-0234">DNA repair</keyword>
<dbReference type="Pfam" id="PF19833">
    <property type="entry name" value="RecG_dom3_C"/>
    <property type="match status" value="1"/>
</dbReference>
<keyword evidence="3 10" id="KW-0378">Hydrolase</keyword>
<evidence type="ECO:0000256" key="3">
    <source>
        <dbReference type="ARBA" id="ARBA00022801"/>
    </source>
</evidence>
<evidence type="ECO:0000256" key="2">
    <source>
        <dbReference type="ARBA" id="ARBA00022763"/>
    </source>
</evidence>
<dbReference type="GO" id="GO:0016787">
    <property type="term" value="F:hydrolase activity"/>
    <property type="evidence" value="ECO:0007669"/>
    <property type="project" value="UniProtKB-KW"/>
</dbReference>
<dbReference type="SMART" id="SM00487">
    <property type="entry name" value="DEXDc"/>
    <property type="match status" value="1"/>
</dbReference>
<dbReference type="GO" id="GO:0003678">
    <property type="term" value="F:DNA helicase activity"/>
    <property type="evidence" value="ECO:0007669"/>
    <property type="project" value="UniProtKB-EC"/>
</dbReference>
<comment type="caution">
    <text evidence="10">The sequence shown here is derived from an EMBL/GenBank/DDBJ whole genome shotgun (WGS) entry which is preliminary data.</text>
</comment>
<dbReference type="InterPro" id="IPR011545">
    <property type="entry name" value="DEAD/DEAH_box_helicase_dom"/>
</dbReference>
<proteinExistence type="predicted"/>
<keyword evidence="1" id="KW-0547">Nucleotide-binding</keyword>
<dbReference type="Pfam" id="PF00270">
    <property type="entry name" value="DEAD"/>
    <property type="match status" value="1"/>
</dbReference>
<evidence type="ECO:0000256" key="5">
    <source>
        <dbReference type="ARBA" id="ARBA00022840"/>
    </source>
</evidence>
<dbReference type="GO" id="GO:0003677">
    <property type="term" value="F:DNA binding"/>
    <property type="evidence" value="ECO:0007669"/>
    <property type="project" value="UniProtKB-KW"/>
</dbReference>